<dbReference type="PANTHER" id="PTHR31985">
    <property type="entry name" value="ETHYLENE-RESPONSIVE TRANSCRIPTION FACTOR ERF042-RELATED"/>
    <property type="match status" value="1"/>
</dbReference>
<dbReference type="CDD" id="cd00018">
    <property type="entry name" value="AP2"/>
    <property type="match status" value="1"/>
</dbReference>
<dbReference type="GO" id="GO:0003700">
    <property type="term" value="F:DNA-binding transcription factor activity"/>
    <property type="evidence" value="ECO:0007669"/>
    <property type="project" value="InterPro"/>
</dbReference>
<evidence type="ECO:0000313" key="11">
    <source>
        <dbReference type="Proteomes" id="UP000743370"/>
    </source>
</evidence>
<feature type="compositionally biased region" description="Low complexity" evidence="8">
    <location>
        <begin position="92"/>
        <end position="112"/>
    </location>
</feature>
<accession>A0A8T0LDW2</accession>
<comment type="similarity">
    <text evidence="7">Belongs to the AP2/ERF transcription factor family. ERF subfamily.</text>
</comment>
<comment type="subcellular location">
    <subcellularLocation>
        <location evidence="1">Nucleus</location>
    </subcellularLocation>
</comment>
<keyword evidence="6" id="KW-0539">Nucleus</keyword>
<dbReference type="Proteomes" id="UP000743370">
    <property type="component" value="Unassembled WGS sequence"/>
</dbReference>
<evidence type="ECO:0000256" key="1">
    <source>
        <dbReference type="ARBA" id="ARBA00004123"/>
    </source>
</evidence>
<evidence type="ECO:0000256" key="6">
    <source>
        <dbReference type="ARBA" id="ARBA00023242"/>
    </source>
</evidence>
<dbReference type="AlphaFoldDB" id="A0A8T0LDW2"/>
<dbReference type="PROSITE" id="PS51032">
    <property type="entry name" value="AP2_ERF"/>
    <property type="match status" value="1"/>
</dbReference>
<feature type="region of interest" description="Disordered" evidence="8">
    <location>
        <begin position="75"/>
        <end position="141"/>
    </location>
</feature>
<keyword evidence="4" id="KW-0010">Activator</keyword>
<reference evidence="10 11" key="1">
    <citation type="submission" date="2020-05" db="EMBL/GenBank/DDBJ databases">
        <title>Vigna angularis (adzuki bean) Var. LongXiaoDou No. 4 denovo assembly.</title>
        <authorList>
            <person name="Xiang H."/>
        </authorList>
    </citation>
    <scope>NUCLEOTIDE SEQUENCE [LARGE SCALE GENOMIC DNA]</scope>
    <source>
        <tissue evidence="10">Leaf</tissue>
    </source>
</reference>
<keyword evidence="2" id="KW-0805">Transcription regulation</keyword>
<dbReference type="InterPro" id="IPR016177">
    <property type="entry name" value="DNA-bd_dom_sf"/>
</dbReference>
<keyword evidence="3" id="KW-0238">DNA-binding</keyword>
<dbReference type="PRINTS" id="PR00367">
    <property type="entry name" value="ETHRSPELEMNT"/>
</dbReference>
<evidence type="ECO:0000313" key="10">
    <source>
        <dbReference type="EMBL" id="KAG2408393.1"/>
    </source>
</evidence>
<keyword evidence="5" id="KW-0804">Transcription</keyword>
<evidence type="ECO:0000256" key="3">
    <source>
        <dbReference type="ARBA" id="ARBA00023125"/>
    </source>
</evidence>
<protein>
    <submittedName>
        <fullName evidence="10">Ethylene-responsive transcription factor</fullName>
    </submittedName>
</protein>
<evidence type="ECO:0000256" key="2">
    <source>
        <dbReference type="ARBA" id="ARBA00023015"/>
    </source>
</evidence>
<feature type="compositionally biased region" description="Basic and acidic residues" evidence="8">
    <location>
        <begin position="225"/>
        <end position="236"/>
    </location>
</feature>
<evidence type="ECO:0000256" key="4">
    <source>
        <dbReference type="ARBA" id="ARBA00023159"/>
    </source>
</evidence>
<dbReference type="Gene3D" id="3.30.730.10">
    <property type="entry name" value="AP2/ERF domain"/>
    <property type="match status" value="1"/>
</dbReference>
<dbReference type="EMBL" id="JABFOF010000001">
    <property type="protein sequence ID" value="KAG2408393.1"/>
    <property type="molecule type" value="Genomic_DNA"/>
</dbReference>
<dbReference type="SMART" id="SM00380">
    <property type="entry name" value="AP2"/>
    <property type="match status" value="1"/>
</dbReference>
<dbReference type="InterPro" id="IPR001471">
    <property type="entry name" value="AP2/ERF_dom"/>
</dbReference>
<dbReference type="InterPro" id="IPR036955">
    <property type="entry name" value="AP2/ERF_dom_sf"/>
</dbReference>
<sequence>MRERKKEREREVEEDNEKCKQYAMQLFIFFTWTHFFNMGKNYKYLVVHSSTHLYFKPLNSSHFFFKHSINNNFSSPMDMEESNPMETQLQPTSSSSSFSITASTSTSSSSSSVDQQPSNTKDKKTKKTNVNTNHGNHPTYRGVRMRQWGKWVSEIREPRKKSRIWLGTFPTPDMAARAHDVAALTIKGSSAFLNFPELAAELPRPTTNSPKDIQVAAAKAAALDFRPRSHEAESELSRGGSISNSSSNSSLKSEDDTFMDLPDLSLDLSHGVDKFHYSSAWLVAGSELGFRLEEPFLWESY</sequence>
<evidence type="ECO:0000256" key="8">
    <source>
        <dbReference type="SAM" id="MobiDB-lite"/>
    </source>
</evidence>
<evidence type="ECO:0000256" key="5">
    <source>
        <dbReference type="ARBA" id="ARBA00023163"/>
    </source>
</evidence>
<dbReference type="SUPFAM" id="SSF54171">
    <property type="entry name" value="DNA-binding domain"/>
    <property type="match status" value="1"/>
</dbReference>
<dbReference type="Pfam" id="PF00847">
    <property type="entry name" value="AP2"/>
    <property type="match status" value="1"/>
</dbReference>
<comment type="caution">
    <text evidence="10">The sequence shown here is derived from an EMBL/GenBank/DDBJ whole genome shotgun (WGS) entry which is preliminary data.</text>
</comment>
<proteinExistence type="inferred from homology"/>
<name>A0A8T0LDW2_PHAAN</name>
<feature type="region of interest" description="Disordered" evidence="8">
    <location>
        <begin position="224"/>
        <end position="254"/>
    </location>
</feature>
<gene>
    <name evidence="10" type="ORF">HKW66_Vig0032150</name>
</gene>
<organism evidence="10 11">
    <name type="scientific">Phaseolus angularis</name>
    <name type="common">Azuki bean</name>
    <name type="synonym">Vigna angularis</name>
    <dbReference type="NCBI Taxonomy" id="3914"/>
    <lineage>
        <taxon>Eukaryota</taxon>
        <taxon>Viridiplantae</taxon>
        <taxon>Streptophyta</taxon>
        <taxon>Embryophyta</taxon>
        <taxon>Tracheophyta</taxon>
        <taxon>Spermatophyta</taxon>
        <taxon>Magnoliopsida</taxon>
        <taxon>eudicotyledons</taxon>
        <taxon>Gunneridae</taxon>
        <taxon>Pentapetalae</taxon>
        <taxon>rosids</taxon>
        <taxon>fabids</taxon>
        <taxon>Fabales</taxon>
        <taxon>Fabaceae</taxon>
        <taxon>Papilionoideae</taxon>
        <taxon>50 kb inversion clade</taxon>
        <taxon>NPAAA clade</taxon>
        <taxon>indigoferoid/millettioid clade</taxon>
        <taxon>Phaseoleae</taxon>
        <taxon>Vigna</taxon>
    </lineage>
</organism>
<dbReference type="PANTHER" id="PTHR31985:SF311">
    <property type="entry name" value="AP2_ERF DOMAIN-CONTAINING PROTEIN"/>
    <property type="match status" value="1"/>
</dbReference>
<feature type="domain" description="AP2/ERF" evidence="9">
    <location>
        <begin position="139"/>
        <end position="196"/>
    </location>
</feature>
<dbReference type="GO" id="GO:0005634">
    <property type="term" value="C:nucleus"/>
    <property type="evidence" value="ECO:0007669"/>
    <property type="project" value="UniProtKB-SubCell"/>
</dbReference>
<dbReference type="InterPro" id="IPR051032">
    <property type="entry name" value="AP2/ERF_TF_ERF_subfamily"/>
</dbReference>
<feature type="compositionally biased region" description="Low complexity" evidence="8">
    <location>
        <begin position="237"/>
        <end position="251"/>
    </location>
</feature>
<evidence type="ECO:0000256" key="7">
    <source>
        <dbReference type="ARBA" id="ARBA00024343"/>
    </source>
</evidence>
<dbReference type="GO" id="GO:0003677">
    <property type="term" value="F:DNA binding"/>
    <property type="evidence" value="ECO:0007669"/>
    <property type="project" value="UniProtKB-KW"/>
</dbReference>
<evidence type="ECO:0000259" key="9">
    <source>
        <dbReference type="PROSITE" id="PS51032"/>
    </source>
</evidence>
<dbReference type="FunFam" id="3.30.730.10:FF:000001">
    <property type="entry name" value="Ethylene-responsive transcription factor 2"/>
    <property type="match status" value="1"/>
</dbReference>